<evidence type="ECO:0000256" key="2">
    <source>
        <dbReference type="SAM" id="SignalP"/>
    </source>
</evidence>
<reference evidence="5" key="1">
    <citation type="submission" date="2016-12" db="EMBL/GenBank/DDBJ databases">
        <authorList>
            <person name="Gulvik C.A."/>
        </authorList>
    </citation>
    <scope>NUCLEOTIDE SEQUENCE [LARGE SCALE GENOMIC DNA]</scope>
    <source>
        <strain evidence="5">ATCC 51725</strain>
    </source>
</reference>
<dbReference type="Proteomes" id="UP000186437">
    <property type="component" value="Unassembled WGS sequence"/>
</dbReference>
<sequence>MKNRSRWTLLGGVLLGGALLSACASSSAPSSNKVSLSINYYHGAISDTAIENAKKAFPDYELNFKQLPANGDFDTKLKASLNSTSAPDITAINSNIADYIPYSDRFVNLLDYGTADLAQDYVEWKWDSCFTNDKSAQIALPLDIGPTALFYNTDAFQKAGLPTDDQAVSELLISDEAYMEAAKQMKEKADMPMFQSSVSLLRQRYRAMTQHIYDKDDNLTYADGQLKKAWDYAVMAEKNGYTLGAKGNSAEGANSVQRGLFGGMIEASWGINDLAEDGASPKQWLVAKSPFLPSNYGGSYLAVIKTTAHPKEAADVVKYLTNEESQRVNYKELALFPANKKVFDDDFANVKHELFGDEQYNHYFIEAANALEYIPFDPRESAAFEAFEDQMTLVAEQGKDPEQAWNDAKKKVEEISK</sequence>
<name>A0A1Q8EFP3_STRAI</name>
<evidence type="ECO:0000313" key="6">
    <source>
        <dbReference type="Proteomes" id="UP000255213"/>
    </source>
</evidence>
<dbReference type="EMBL" id="MSJL01000003">
    <property type="protein sequence ID" value="OLF50603.1"/>
    <property type="molecule type" value="Genomic_DNA"/>
</dbReference>
<evidence type="ECO:0000313" key="3">
    <source>
        <dbReference type="EMBL" id="OLF50603.1"/>
    </source>
</evidence>
<evidence type="ECO:0000313" key="5">
    <source>
        <dbReference type="Proteomes" id="UP000186437"/>
    </source>
</evidence>
<dbReference type="OrthoDB" id="9782846at2"/>
<evidence type="ECO:0000256" key="1">
    <source>
        <dbReference type="SAM" id="MobiDB-lite"/>
    </source>
</evidence>
<feature type="signal peptide" evidence="2">
    <location>
        <begin position="1"/>
        <end position="24"/>
    </location>
</feature>
<dbReference type="InterPro" id="IPR050490">
    <property type="entry name" value="Bact_solute-bd_prot1"/>
</dbReference>
<feature type="region of interest" description="Disordered" evidence="1">
    <location>
        <begin position="396"/>
        <end position="417"/>
    </location>
</feature>
<dbReference type="EMBL" id="UHEN01000001">
    <property type="protein sequence ID" value="SUN05320.1"/>
    <property type="molecule type" value="Genomic_DNA"/>
</dbReference>
<reference evidence="3" key="2">
    <citation type="submission" date="2016-12" db="EMBL/GenBank/DDBJ databases">
        <authorList>
            <person name="Song W.-J."/>
            <person name="Kurnit D.M."/>
        </authorList>
    </citation>
    <scope>NUCLEOTIDE SEQUENCE [LARGE SCALE GENOMIC DNA]</scope>
    <source>
        <strain evidence="3">ATCC 51725</strain>
    </source>
</reference>
<feature type="compositionally biased region" description="Basic and acidic residues" evidence="1">
    <location>
        <begin position="397"/>
        <end position="417"/>
    </location>
</feature>
<organism evidence="3 5">
    <name type="scientific">Streptococcus acidominimus</name>
    <dbReference type="NCBI Taxonomy" id="1326"/>
    <lineage>
        <taxon>Bacteria</taxon>
        <taxon>Bacillati</taxon>
        <taxon>Bacillota</taxon>
        <taxon>Bacilli</taxon>
        <taxon>Lactobacillales</taxon>
        <taxon>Streptococcaceae</taxon>
        <taxon>Streptococcus</taxon>
    </lineage>
</organism>
<keyword evidence="2" id="KW-0732">Signal</keyword>
<dbReference type="Gene3D" id="3.40.190.10">
    <property type="entry name" value="Periplasmic binding protein-like II"/>
    <property type="match status" value="1"/>
</dbReference>
<dbReference type="SUPFAM" id="SSF53850">
    <property type="entry name" value="Periplasmic binding protein-like II"/>
    <property type="match status" value="1"/>
</dbReference>
<dbReference type="PANTHER" id="PTHR43649">
    <property type="entry name" value="ARABINOSE-BINDING PROTEIN-RELATED"/>
    <property type="match status" value="1"/>
</dbReference>
<gene>
    <name evidence="3" type="ORF">BU200_00840</name>
    <name evidence="4" type="ORF">NCTC12957_00168</name>
</gene>
<accession>A0A1Q8EFP3</accession>
<feature type="chain" id="PRO_5044564185" evidence="2">
    <location>
        <begin position="25"/>
        <end position="417"/>
    </location>
</feature>
<dbReference type="AlphaFoldDB" id="A0A1Q8EFP3"/>
<dbReference type="PANTHER" id="PTHR43649:SF12">
    <property type="entry name" value="DIACETYLCHITOBIOSE BINDING PROTEIN DASA"/>
    <property type="match status" value="1"/>
</dbReference>
<protein>
    <submittedName>
        <fullName evidence="3">ABC transporter substrate-binding protein</fullName>
    </submittedName>
    <submittedName>
        <fullName evidence="4">Maltose-binding periplasmic proteins/domains</fullName>
    </submittedName>
</protein>
<keyword evidence="5" id="KW-1185">Reference proteome</keyword>
<proteinExistence type="predicted"/>
<evidence type="ECO:0000313" key="4">
    <source>
        <dbReference type="EMBL" id="SUN05320.1"/>
    </source>
</evidence>
<dbReference type="Pfam" id="PF13416">
    <property type="entry name" value="SBP_bac_8"/>
    <property type="match status" value="1"/>
</dbReference>
<dbReference type="RefSeq" id="WP_075098347.1">
    <property type="nucleotide sequence ID" value="NZ_MSJL01000003.1"/>
</dbReference>
<dbReference type="PROSITE" id="PS51257">
    <property type="entry name" value="PROKAR_LIPOPROTEIN"/>
    <property type="match status" value="1"/>
</dbReference>
<reference evidence="4 6" key="3">
    <citation type="submission" date="2018-06" db="EMBL/GenBank/DDBJ databases">
        <authorList>
            <consortium name="Pathogen Informatics"/>
            <person name="Doyle S."/>
        </authorList>
    </citation>
    <scope>NUCLEOTIDE SEQUENCE [LARGE SCALE GENOMIC DNA]</scope>
    <source>
        <strain evidence="4 6">NCTC12957</strain>
    </source>
</reference>
<dbReference type="Proteomes" id="UP000255213">
    <property type="component" value="Unassembled WGS sequence"/>
</dbReference>
<dbReference type="InterPro" id="IPR006059">
    <property type="entry name" value="SBP"/>
</dbReference>